<evidence type="ECO:0000313" key="2">
    <source>
        <dbReference type="Proteomes" id="UP001430172"/>
    </source>
</evidence>
<comment type="caution">
    <text evidence="1">The sequence shown here is derived from an EMBL/GenBank/DDBJ whole genome shotgun (WGS) entry which is preliminary data.</text>
</comment>
<proteinExistence type="predicted"/>
<accession>A0ABS2CNQ8</accession>
<sequence>MLERWRAERREGSVSLSMMALVVSLVAALGLGLSSWVPEVMARDIGITDVEPGLLQVSQNAFGVQSLGAGLTVTLYDRGFRLSRGSTVLADTVTKGAPVVAVVGTVDTAGEHPREEVTSALTAVSIDAVTRDDETVTYSGVVHDATRSLPLRIVFEPTDGRIRMDVAVQGASGVAVNLDWRPATTGIEPALPARNLKARAYWMEPTVVEQPAFTWVLGTDVSIGPVGVARAVDLRQDGRIAIHVWSPRAVVTVTDTPRPAVEDSAP</sequence>
<dbReference type="RefSeq" id="WP_204131977.1">
    <property type="nucleotide sequence ID" value="NZ_JAFDVD010000015.1"/>
</dbReference>
<dbReference type="Proteomes" id="UP001430172">
    <property type="component" value="Unassembled WGS sequence"/>
</dbReference>
<name>A0ABS2CNQ8_9MICO</name>
<dbReference type="EMBL" id="JAFDVD010000015">
    <property type="protein sequence ID" value="MBM6401512.1"/>
    <property type="molecule type" value="Genomic_DNA"/>
</dbReference>
<evidence type="ECO:0000313" key="1">
    <source>
        <dbReference type="EMBL" id="MBM6401512.1"/>
    </source>
</evidence>
<evidence type="ECO:0008006" key="3">
    <source>
        <dbReference type="Google" id="ProtNLM"/>
    </source>
</evidence>
<gene>
    <name evidence="1" type="ORF">JQN70_14020</name>
</gene>
<keyword evidence="2" id="KW-1185">Reference proteome</keyword>
<protein>
    <recommendedName>
        <fullName evidence="3">DUF2993 domain-containing protein</fullName>
    </recommendedName>
</protein>
<reference evidence="1" key="1">
    <citation type="submission" date="2021-02" db="EMBL/GenBank/DDBJ databases">
        <title>Phycicoccus sp. MQZ13P-5T, whole genome shotgun sequence.</title>
        <authorList>
            <person name="Tuo L."/>
        </authorList>
    </citation>
    <scope>NUCLEOTIDE SEQUENCE</scope>
    <source>
        <strain evidence="1">MQZ13P-5</strain>
    </source>
</reference>
<organism evidence="1 2">
    <name type="scientific">Phycicoccus sonneratiae</name>
    <dbReference type="NCBI Taxonomy" id="2807628"/>
    <lineage>
        <taxon>Bacteria</taxon>
        <taxon>Bacillati</taxon>
        <taxon>Actinomycetota</taxon>
        <taxon>Actinomycetes</taxon>
        <taxon>Micrococcales</taxon>
        <taxon>Intrasporangiaceae</taxon>
        <taxon>Phycicoccus</taxon>
    </lineage>
</organism>